<keyword evidence="1" id="KW-1133">Transmembrane helix</keyword>
<feature type="transmembrane region" description="Helical" evidence="1">
    <location>
        <begin position="285"/>
        <end position="307"/>
    </location>
</feature>
<dbReference type="OMA" id="QHASAPW"/>
<feature type="transmembrane region" description="Helical" evidence="1">
    <location>
        <begin position="6"/>
        <end position="27"/>
    </location>
</feature>
<proteinExistence type="predicted"/>
<dbReference type="Proteomes" id="UP000007148">
    <property type="component" value="Unassembled WGS sequence"/>
</dbReference>
<organism evidence="2 3">
    <name type="scientific">Serendipita indica (strain DSM 11827)</name>
    <name type="common">Root endophyte fungus</name>
    <name type="synonym">Piriformospora indica</name>
    <dbReference type="NCBI Taxonomy" id="1109443"/>
    <lineage>
        <taxon>Eukaryota</taxon>
        <taxon>Fungi</taxon>
        <taxon>Dikarya</taxon>
        <taxon>Basidiomycota</taxon>
        <taxon>Agaricomycotina</taxon>
        <taxon>Agaricomycetes</taxon>
        <taxon>Sebacinales</taxon>
        <taxon>Serendipitaceae</taxon>
        <taxon>Serendipita</taxon>
    </lineage>
</organism>
<evidence type="ECO:0000256" key="1">
    <source>
        <dbReference type="SAM" id="Phobius"/>
    </source>
</evidence>
<dbReference type="EMBL" id="CAFZ01000018">
    <property type="protein sequence ID" value="CCA67718.1"/>
    <property type="molecule type" value="Genomic_DNA"/>
</dbReference>
<feature type="transmembrane region" description="Helical" evidence="1">
    <location>
        <begin position="179"/>
        <end position="196"/>
    </location>
</feature>
<dbReference type="OrthoDB" id="2126185at2759"/>
<gene>
    <name evidence="2" type="ORF">PIIN_01545</name>
</gene>
<name>G4T8S6_SERID</name>
<dbReference type="AlphaFoldDB" id="G4T8S6"/>
<accession>G4T8S6</accession>
<dbReference type="eggNOG" id="ENOG502S2VI">
    <property type="taxonomic scope" value="Eukaryota"/>
</dbReference>
<protein>
    <submittedName>
        <fullName evidence="2">Uncharacterized protein</fullName>
    </submittedName>
</protein>
<feature type="transmembrane region" description="Helical" evidence="1">
    <location>
        <begin position="208"/>
        <end position="229"/>
    </location>
</feature>
<feature type="transmembrane region" description="Helical" evidence="1">
    <location>
        <begin position="43"/>
        <end position="62"/>
    </location>
</feature>
<reference evidence="2 3" key="1">
    <citation type="journal article" date="2011" name="PLoS Pathog.">
        <title>Endophytic Life Strategies Decoded by Genome and Transcriptome Analyses of the Mutualistic Root Symbiont Piriformospora indica.</title>
        <authorList>
            <person name="Zuccaro A."/>
            <person name="Lahrmann U."/>
            <person name="Guldener U."/>
            <person name="Langen G."/>
            <person name="Pfiffi S."/>
            <person name="Biedenkopf D."/>
            <person name="Wong P."/>
            <person name="Samans B."/>
            <person name="Grimm C."/>
            <person name="Basiewicz M."/>
            <person name="Murat C."/>
            <person name="Martin F."/>
            <person name="Kogel K.H."/>
        </authorList>
    </citation>
    <scope>NUCLEOTIDE SEQUENCE [LARGE SCALE GENOMIC DNA]</scope>
    <source>
        <strain evidence="2 3">DSM 11827</strain>
    </source>
</reference>
<feature type="transmembrane region" description="Helical" evidence="1">
    <location>
        <begin position="241"/>
        <end position="265"/>
    </location>
</feature>
<dbReference type="InParanoid" id="G4T8S6"/>
<dbReference type="HOGENOM" id="CLU_037033_1_1_1"/>
<keyword evidence="1" id="KW-0472">Membrane</keyword>
<feature type="transmembrane region" description="Helical" evidence="1">
    <location>
        <begin position="127"/>
        <end position="150"/>
    </location>
</feature>
<keyword evidence="3" id="KW-1185">Reference proteome</keyword>
<keyword evidence="1" id="KW-0812">Transmembrane</keyword>
<comment type="caution">
    <text evidence="2">The sequence shown here is derived from an EMBL/GenBank/DDBJ whole genome shotgun (WGS) entry which is preliminary data.</text>
</comment>
<sequence length="361" mass="39981">MDTLNAIALAGPILYFLLVALSFYLIFRDIKAHARSPRRPVHWLYGALVVISFVHTFTWILAHFKWSYNNFYSNLNYTIVGSDLDHLDIKEHSTTGGSRIFAFLQLEHGPFSLFRKASRKRKGLANLWAYMFIAEFVAVSTASALFYLAVSLRTPKPHPIPSKKKDDDINATLPPDQEALAPAMLTIPVLLALFAISTTPSPDSPEFITNILIIHLLLFIPVLPSPVWTTKPRFLNIPSSTVFFATTALALVLRLQSTLSTAVMLENVSIMEFLESAIGVLHTSPAMATFGWDTIWTTVAFLVWHIFGDGSTSPNVQMFIPMATSTVALGVSFSAPLALGNVVNEILSKEDIKEDQNLPTS</sequence>
<evidence type="ECO:0000313" key="3">
    <source>
        <dbReference type="Proteomes" id="UP000007148"/>
    </source>
</evidence>
<evidence type="ECO:0000313" key="2">
    <source>
        <dbReference type="EMBL" id="CCA67718.1"/>
    </source>
</evidence>